<dbReference type="PANTHER" id="PTHR12233">
    <property type="entry name" value="VACUOLAR PROTEIN SORTING 26 RELATED"/>
    <property type="match status" value="1"/>
</dbReference>
<organism evidence="3 4">
    <name type="scientific">Salmo trutta</name>
    <name type="common">Brown trout</name>
    <dbReference type="NCBI Taxonomy" id="8032"/>
    <lineage>
        <taxon>Eukaryota</taxon>
        <taxon>Metazoa</taxon>
        <taxon>Chordata</taxon>
        <taxon>Craniata</taxon>
        <taxon>Vertebrata</taxon>
        <taxon>Euteleostomi</taxon>
        <taxon>Actinopterygii</taxon>
        <taxon>Neopterygii</taxon>
        <taxon>Teleostei</taxon>
        <taxon>Protacanthopterygii</taxon>
        <taxon>Salmoniformes</taxon>
        <taxon>Salmonidae</taxon>
        <taxon>Salmoninae</taxon>
        <taxon>Salmo</taxon>
    </lineage>
</organism>
<sequence length="198" mass="23080">MEFQLIKKEMTGIGPSTTTETDTVAKYDIMDGAPVKGKHNMLLFCPNIMIFISFYLFSFVIPPHQSSIMFSGLVYICLFLPWNLFHNPLHACSFALRRVQFLAGYDLTATMRDVNKKFSVWYFLNLVLVDEEDRRYFKQQVQNIKANLHLPVCRYCSKTADTLYTVPVKSLDTPTHSRVFLYFDYFLHCRTIVKTSKL</sequence>
<keyword evidence="2" id="KW-0812">Transmembrane</keyword>
<dbReference type="AlphaFoldDB" id="A0A674DS39"/>
<proteinExistence type="inferred from homology"/>
<name>A0A674DS39_SALTR</name>
<evidence type="ECO:0000313" key="3">
    <source>
        <dbReference type="Ensembl" id="ENSSTUP00000098620.1"/>
    </source>
</evidence>
<keyword evidence="2" id="KW-1133">Transmembrane helix</keyword>
<accession>A0A674DS39</accession>
<reference evidence="3" key="1">
    <citation type="submission" date="2025-08" db="UniProtKB">
        <authorList>
            <consortium name="Ensembl"/>
        </authorList>
    </citation>
    <scope>IDENTIFICATION</scope>
</reference>
<dbReference type="InterPro" id="IPR014752">
    <property type="entry name" value="Arrestin-like_C"/>
</dbReference>
<feature type="transmembrane region" description="Helical" evidence="2">
    <location>
        <begin position="41"/>
        <end position="61"/>
    </location>
</feature>
<feature type="transmembrane region" description="Helical" evidence="2">
    <location>
        <begin position="67"/>
        <end position="85"/>
    </location>
</feature>
<dbReference type="GeneTree" id="ENSGT00950000183064"/>
<evidence type="ECO:0000313" key="4">
    <source>
        <dbReference type="Proteomes" id="UP000472277"/>
    </source>
</evidence>
<dbReference type="InParanoid" id="A0A674DS39"/>
<dbReference type="Pfam" id="PF03643">
    <property type="entry name" value="Vps26"/>
    <property type="match status" value="2"/>
</dbReference>
<dbReference type="Gene3D" id="2.60.40.640">
    <property type="match status" value="2"/>
</dbReference>
<keyword evidence="2" id="KW-0472">Membrane</keyword>
<dbReference type="InterPro" id="IPR028934">
    <property type="entry name" value="Vps26-related"/>
</dbReference>
<comment type="similarity">
    <text evidence="1">Belongs to the VPS26 family.</text>
</comment>
<evidence type="ECO:0000256" key="2">
    <source>
        <dbReference type="SAM" id="Phobius"/>
    </source>
</evidence>
<dbReference type="Proteomes" id="UP000472277">
    <property type="component" value="Chromosome 10"/>
</dbReference>
<protein>
    <submittedName>
        <fullName evidence="3">Uncharacterized protein</fullName>
    </submittedName>
</protein>
<dbReference type="Ensembl" id="ENSSTUT00000105864.1">
    <property type="protein sequence ID" value="ENSSTUP00000098620.1"/>
    <property type="gene ID" value="ENSSTUG00000044249.1"/>
</dbReference>
<keyword evidence="4" id="KW-1185">Reference proteome</keyword>
<dbReference type="GO" id="GO:0006886">
    <property type="term" value="P:intracellular protein transport"/>
    <property type="evidence" value="ECO:0007669"/>
    <property type="project" value="InterPro"/>
</dbReference>
<evidence type="ECO:0000256" key="1">
    <source>
        <dbReference type="ARBA" id="ARBA00009100"/>
    </source>
</evidence>
<reference evidence="3" key="2">
    <citation type="submission" date="2025-09" db="UniProtKB">
        <authorList>
            <consortium name="Ensembl"/>
        </authorList>
    </citation>
    <scope>IDENTIFICATION</scope>
</reference>